<evidence type="ECO:0000256" key="2">
    <source>
        <dbReference type="ARBA" id="ARBA00023125"/>
    </source>
</evidence>
<dbReference type="GO" id="GO:0003677">
    <property type="term" value="F:DNA binding"/>
    <property type="evidence" value="ECO:0007669"/>
    <property type="project" value="UniProtKB-KW"/>
</dbReference>
<dbReference type="PANTHER" id="PTHR30136">
    <property type="entry name" value="HELIX-TURN-HELIX TRANSCRIPTIONAL REGULATOR, ICLR FAMILY"/>
    <property type="match status" value="1"/>
</dbReference>
<dbReference type="InterPro" id="IPR014757">
    <property type="entry name" value="Tscrpt_reg_IclR_C"/>
</dbReference>
<proteinExistence type="predicted"/>
<evidence type="ECO:0000313" key="6">
    <source>
        <dbReference type="EMBL" id="RZS65241.1"/>
    </source>
</evidence>
<name>A0A4Q7MBS5_9BURK</name>
<protein>
    <submittedName>
        <fullName evidence="6">IclR family transcriptional regulator</fullName>
    </submittedName>
</protein>
<dbReference type="Gene3D" id="1.10.10.10">
    <property type="entry name" value="Winged helix-like DNA-binding domain superfamily/Winged helix DNA-binding domain"/>
    <property type="match status" value="1"/>
</dbReference>
<dbReference type="GO" id="GO:0045892">
    <property type="term" value="P:negative regulation of DNA-templated transcription"/>
    <property type="evidence" value="ECO:0007669"/>
    <property type="project" value="TreeGrafter"/>
</dbReference>
<dbReference type="InterPro" id="IPR036388">
    <property type="entry name" value="WH-like_DNA-bd_sf"/>
</dbReference>
<dbReference type="Pfam" id="PF09339">
    <property type="entry name" value="HTH_IclR"/>
    <property type="match status" value="1"/>
</dbReference>
<gene>
    <name evidence="6" type="ORF">EV679_3028</name>
</gene>
<dbReference type="InterPro" id="IPR005471">
    <property type="entry name" value="Tscrpt_reg_IclR_N"/>
</dbReference>
<dbReference type="NCBIfam" id="NF007341">
    <property type="entry name" value="PRK09834.1-3"/>
    <property type="match status" value="1"/>
</dbReference>
<comment type="caution">
    <text evidence="6">The sequence shown here is derived from an EMBL/GenBank/DDBJ whole genome shotgun (WGS) entry which is preliminary data.</text>
</comment>
<evidence type="ECO:0000259" key="5">
    <source>
        <dbReference type="PROSITE" id="PS51078"/>
    </source>
</evidence>
<dbReference type="AlphaFoldDB" id="A0A4Q7MBS5"/>
<evidence type="ECO:0000256" key="1">
    <source>
        <dbReference type="ARBA" id="ARBA00023015"/>
    </source>
</evidence>
<reference evidence="6 7" key="1">
    <citation type="submission" date="2019-02" db="EMBL/GenBank/DDBJ databases">
        <title>Genomic Encyclopedia of Type Strains, Phase IV (KMG-IV): sequencing the most valuable type-strain genomes for metagenomic binning, comparative biology and taxonomic classification.</title>
        <authorList>
            <person name="Goeker M."/>
        </authorList>
    </citation>
    <scope>NUCLEOTIDE SEQUENCE [LARGE SCALE GENOMIC DNA]</scope>
    <source>
        <strain evidence="6 7">DSM 16618</strain>
    </source>
</reference>
<dbReference type="InterPro" id="IPR036390">
    <property type="entry name" value="WH_DNA-bd_sf"/>
</dbReference>
<dbReference type="InterPro" id="IPR050707">
    <property type="entry name" value="HTH_MetabolicPath_Reg"/>
</dbReference>
<dbReference type="RefSeq" id="WP_130487649.1">
    <property type="nucleotide sequence ID" value="NZ_CBCSEB010000004.1"/>
</dbReference>
<keyword evidence="3" id="KW-0804">Transcription</keyword>
<dbReference type="InterPro" id="IPR029016">
    <property type="entry name" value="GAF-like_dom_sf"/>
</dbReference>
<dbReference type="PROSITE" id="PS51077">
    <property type="entry name" value="HTH_ICLR"/>
    <property type="match status" value="1"/>
</dbReference>
<organism evidence="6 7">
    <name type="scientific">Kerstersia gyiorum</name>
    <dbReference type="NCBI Taxonomy" id="206506"/>
    <lineage>
        <taxon>Bacteria</taxon>
        <taxon>Pseudomonadati</taxon>
        <taxon>Pseudomonadota</taxon>
        <taxon>Betaproteobacteria</taxon>
        <taxon>Burkholderiales</taxon>
        <taxon>Alcaligenaceae</taxon>
        <taxon>Kerstersia</taxon>
    </lineage>
</organism>
<dbReference type="Gene3D" id="3.30.450.40">
    <property type="match status" value="1"/>
</dbReference>
<dbReference type="PROSITE" id="PS51078">
    <property type="entry name" value="ICLR_ED"/>
    <property type="match status" value="1"/>
</dbReference>
<dbReference type="GO" id="GO:0003700">
    <property type="term" value="F:DNA-binding transcription factor activity"/>
    <property type="evidence" value="ECO:0007669"/>
    <property type="project" value="TreeGrafter"/>
</dbReference>
<dbReference type="PANTHER" id="PTHR30136:SF23">
    <property type="entry name" value="DNA-BINDING TRANSCRIPTIONAL ACTIVATOR MHPR"/>
    <property type="match status" value="1"/>
</dbReference>
<keyword evidence="2" id="KW-0238">DNA-binding</keyword>
<evidence type="ECO:0000256" key="3">
    <source>
        <dbReference type="ARBA" id="ARBA00023163"/>
    </source>
</evidence>
<dbReference type="Proteomes" id="UP000292039">
    <property type="component" value="Unassembled WGS sequence"/>
</dbReference>
<keyword evidence="1" id="KW-0805">Transcription regulation</keyword>
<dbReference type="Pfam" id="PF01614">
    <property type="entry name" value="IclR_C"/>
    <property type="match status" value="1"/>
</dbReference>
<feature type="domain" description="HTH iclR-type" evidence="4">
    <location>
        <begin position="35"/>
        <end position="98"/>
    </location>
</feature>
<dbReference type="SMART" id="SM00346">
    <property type="entry name" value="HTH_ICLR"/>
    <property type="match status" value="1"/>
</dbReference>
<feature type="domain" description="IclR-ED" evidence="5">
    <location>
        <begin position="99"/>
        <end position="286"/>
    </location>
</feature>
<dbReference type="EMBL" id="SGWZ01000006">
    <property type="protein sequence ID" value="RZS65241.1"/>
    <property type="molecule type" value="Genomic_DNA"/>
</dbReference>
<evidence type="ECO:0000313" key="7">
    <source>
        <dbReference type="Proteomes" id="UP000292039"/>
    </source>
</evidence>
<dbReference type="SUPFAM" id="SSF55781">
    <property type="entry name" value="GAF domain-like"/>
    <property type="match status" value="1"/>
</dbReference>
<sequence length="316" mass="34842">MAQVQALRVSTPWASDSAVVEDWDGAEEASSYRPIESLRRGLEILLCLNQALGGRASIKEISAATGLHRTTVRRMLETLQNEGYVRRNASDEHYSLNHKVRQLSDGFTDEDWVSEVAGQALGRLLQKAVWPSDLCTLDGDSMVVRETTHRFSPLSFHRAMIRRRLPMLFTAAGRAYLSACPSAEREEILRLLQQGNDEQARLARNPQLVAALLQKTREQGFGSNDGDWTEQARMSAIALPIHHGDRVLGCINIIFTKKAMTTREAEQRLLPALQTAVAEIESHLMPEGAAAVPAAAPAAPALAPHRETLPDLLLTV</sequence>
<accession>A0A4Q7MBS5</accession>
<dbReference type="SUPFAM" id="SSF46785">
    <property type="entry name" value="Winged helix' DNA-binding domain"/>
    <property type="match status" value="1"/>
</dbReference>
<evidence type="ECO:0000259" key="4">
    <source>
        <dbReference type="PROSITE" id="PS51077"/>
    </source>
</evidence>